<feature type="compositionally biased region" description="Polar residues" evidence="1">
    <location>
        <begin position="168"/>
        <end position="177"/>
    </location>
</feature>
<dbReference type="EMBL" id="HACA01030937">
    <property type="protein sequence ID" value="CDW48298.1"/>
    <property type="molecule type" value="Transcribed_RNA"/>
</dbReference>
<organism evidence="2">
    <name type="scientific">Lepeophtheirus salmonis</name>
    <name type="common">Salmon louse</name>
    <name type="synonym">Caligus salmonis</name>
    <dbReference type="NCBI Taxonomy" id="72036"/>
    <lineage>
        <taxon>Eukaryota</taxon>
        <taxon>Metazoa</taxon>
        <taxon>Ecdysozoa</taxon>
        <taxon>Arthropoda</taxon>
        <taxon>Crustacea</taxon>
        <taxon>Multicrustacea</taxon>
        <taxon>Hexanauplia</taxon>
        <taxon>Copepoda</taxon>
        <taxon>Siphonostomatoida</taxon>
        <taxon>Caligidae</taxon>
        <taxon>Lepeophtheirus</taxon>
    </lineage>
</organism>
<evidence type="ECO:0000256" key="1">
    <source>
        <dbReference type="SAM" id="MobiDB-lite"/>
    </source>
</evidence>
<feature type="compositionally biased region" description="Polar residues" evidence="1">
    <location>
        <begin position="54"/>
        <end position="66"/>
    </location>
</feature>
<evidence type="ECO:0000313" key="2">
    <source>
        <dbReference type="EMBL" id="CDW48298.1"/>
    </source>
</evidence>
<feature type="compositionally biased region" description="Low complexity" evidence="1">
    <location>
        <begin position="11"/>
        <end position="42"/>
    </location>
</feature>
<accession>A0A0K2VCN5</accession>
<feature type="region of interest" description="Disordered" evidence="1">
    <location>
        <begin position="143"/>
        <end position="184"/>
    </location>
</feature>
<feature type="non-terminal residue" evidence="2">
    <location>
        <position position="424"/>
    </location>
</feature>
<protein>
    <submittedName>
        <fullName evidence="2">Uncharacterized protein</fullName>
    </submittedName>
</protein>
<proteinExistence type="predicted"/>
<feature type="compositionally biased region" description="Low complexity" evidence="1">
    <location>
        <begin position="206"/>
        <end position="221"/>
    </location>
</feature>
<feature type="compositionally biased region" description="Acidic residues" evidence="1">
    <location>
        <begin position="44"/>
        <end position="53"/>
    </location>
</feature>
<feature type="non-terminal residue" evidence="2">
    <location>
        <position position="1"/>
    </location>
</feature>
<feature type="region of interest" description="Disordered" evidence="1">
    <location>
        <begin position="200"/>
        <end position="221"/>
    </location>
</feature>
<feature type="compositionally biased region" description="Low complexity" evidence="1">
    <location>
        <begin position="84"/>
        <end position="95"/>
    </location>
</feature>
<feature type="compositionally biased region" description="Low complexity" evidence="1">
    <location>
        <begin position="146"/>
        <end position="160"/>
    </location>
</feature>
<sequence>MASGLIEEISTEQGVGQTTTTQSSVDTTKSSGSETSTTVKESIVLEDDVDDSEATSPSSTLISNATKYPEAIEEMSTEQGVGETTTTPSSLKTTLSSGLIEEISTEQGVDESTTTLSSVDTTKAFGSETSTTVKESIVFEDDVEDSLTTSPSSTLISSTTKNPESIEEFSTQQGVGETTTTPSTFKTTLASGLIEKVSTKQEVGESTTTLSSDDTTKASDSITSTTLKESIIFEDDVEDTVTTKSVVDKFDFTKKFETTVKPVEGSSSKITFEDLKKELPNVSEYYVKDDVPYFVVDGIPRVVDSGVTKAQRDEKDGSVKITHFSPEGQVSEIVLSNQPIDKTNELATEKPKVITTTTKSSFVLADSEGTTTSLGASLNNFAEDITITDFEKEIPNIEKYYNDENVPYFIIDGVPRKIKDGETN</sequence>
<feature type="region of interest" description="Disordered" evidence="1">
    <location>
        <begin position="1"/>
        <end position="95"/>
    </location>
</feature>
<dbReference type="AlphaFoldDB" id="A0A0K2VCN5"/>
<name>A0A0K2VCN5_LEPSM</name>
<reference evidence="2" key="1">
    <citation type="submission" date="2014-05" db="EMBL/GenBank/DDBJ databases">
        <authorList>
            <person name="Chronopoulou M."/>
        </authorList>
    </citation>
    <scope>NUCLEOTIDE SEQUENCE</scope>
    <source>
        <tissue evidence="2">Whole organism</tissue>
    </source>
</reference>